<geneLocation type="plasmid" evidence="2 3">
    <name>unnamed4</name>
</geneLocation>
<keyword evidence="3" id="KW-1185">Reference proteome</keyword>
<protein>
    <submittedName>
        <fullName evidence="2">ATP-grasp-modified RiPP</fullName>
    </submittedName>
</protein>
<dbReference type="Pfam" id="PF14408">
    <property type="entry name" value="Actino_peptide"/>
    <property type="match status" value="1"/>
</dbReference>
<accession>A0A975KSF4</accession>
<dbReference type="Proteomes" id="UP000676079">
    <property type="component" value="Plasmid unnamed4"/>
</dbReference>
<dbReference type="EMBL" id="CP074136">
    <property type="protein sequence ID" value="QUX26494.1"/>
    <property type="molecule type" value="Genomic_DNA"/>
</dbReference>
<proteinExistence type="predicted"/>
<sequence length="115" mass="11840">MPDHSALLESPDGETRACIARTGDAFPLDPAAAIEAASTGGPSAVRPWGLRWAVTPPLRPQIAAQATMVVYDPDRQQGVDRLTGAPTLGRRGSGTKETTGTPDGSAPSGEETTSD</sequence>
<dbReference type="RefSeq" id="WP_220566073.1">
    <property type="nucleotide sequence ID" value="NZ_CP074136.1"/>
</dbReference>
<dbReference type="NCBIfam" id="TIGR04186">
    <property type="entry name" value="GRASP_targ"/>
    <property type="match status" value="1"/>
</dbReference>
<evidence type="ECO:0000313" key="3">
    <source>
        <dbReference type="Proteomes" id="UP000676079"/>
    </source>
</evidence>
<evidence type="ECO:0000256" key="1">
    <source>
        <dbReference type="SAM" id="MobiDB-lite"/>
    </source>
</evidence>
<gene>
    <name evidence="2" type="primary">tgmA</name>
    <name evidence="2" type="ORF">KGD84_32880</name>
</gene>
<feature type="region of interest" description="Disordered" evidence="1">
    <location>
        <begin position="75"/>
        <end position="115"/>
    </location>
</feature>
<dbReference type="InterPro" id="IPR025843">
    <property type="entry name" value="Actino_peptide"/>
</dbReference>
<organism evidence="2 3">
    <name type="scientific">Nocardiopsis changdeensis</name>
    <dbReference type="NCBI Taxonomy" id="2831969"/>
    <lineage>
        <taxon>Bacteria</taxon>
        <taxon>Bacillati</taxon>
        <taxon>Actinomycetota</taxon>
        <taxon>Actinomycetes</taxon>
        <taxon>Streptosporangiales</taxon>
        <taxon>Nocardiopsidaceae</taxon>
        <taxon>Nocardiopsis</taxon>
    </lineage>
</organism>
<reference evidence="3" key="1">
    <citation type="submission" date="2021-05" db="EMBL/GenBank/DDBJ databases">
        <title>Direct Submission.</title>
        <authorList>
            <person name="Li K."/>
            <person name="Gao J."/>
        </authorList>
    </citation>
    <scope>NUCLEOTIDE SEQUENCE [LARGE SCALE GENOMIC DNA]</scope>
    <source>
        <strain evidence="3">Mg02</strain>
        <plasmid evidence="3">unnamed4</plasmid>
    </source>
</reference>
<name>A0A975KSF4_9ACTN</name>
<dbReference type="InterPro" id="IPR026496">
    <property type="entry name" value="GRASP_targ"/>
</dbReference>
<keyword evidence="2" id="KW-0614">Plasmid</keyword>
<evidence type="ECO:0000313" key="2">
    <source>
        <dbReference type="EMBL" id="QUX26494.1"/>
    </source>
</evidence>